<comment type="caution">
    <text evidence="1">The sequence shown here is derived from an EMBL/GenBank/DDBJ whole genome shotgun (WGS) entry which is preliminary data.</text>
</comment>
<dbReference type="EMBL" id="JAUSSU010000004">
    <property type="protein sequence ID" value="MDQ0112847.1"/>
    <property type="molecule type" value="Genomic_DNA"/>
</dbReference>
<protein>
    <submittedName>
        <fullName evidence="1">Uncharacterized protein</fullName>
    </submittedName>
</protein>
<sequence>MVIPIPARSGRVNEVRSSHSYFMNDECYRNSAGEKAQDVVRCGLRLSAGEGIHLIADERFAAVRLDVQVSAAIEKA</sequence>
<dbReference type="RefSeq" id="WP_307203773.1">
    <property type="nucleotide sequence ID" value="NZ_JAUSST010000002.1"/>
</dbReference>
<dbReference type="Proteomes" id="UP001229346">
    <property type="component" value="Unassembled WGS sequence"/>
</dbReference>
<organism evidence="1 2">
    <name type="scientific">Paenibacillus harenae</name>
    <dbReference type="NCBI Taxonomy" id="306543"/>
    <lineage>
        <taxon>Bacteria</taxon>
        <taxon>Bacillati</taxon>
        <taxon>Bacillota</taxon>
        <taxon>Bacilli</taxon>
        <taxon>Bacillales</taxon>
        <taxon>Paenibacillaceae</taxon>
        <taxon>Paenibacillus</taxon>
    </lineage>
</organism>
<keyword evidence="2" id="KW-1185">Reference proteome</keyword>
<reference evidence="1 2" key="1">
    <citation type="submission" date="2023-07" db="EMBL/GenBank/DDBJ databases">
        <title>Sorghum-associated microbial communities from plants grown in Nebraska, USA.</title>
        <authorList>
            <person name="Schachtman D."/>
        </authorList>
    </citation>
    <scope>NUCLEOTIDE SEQUENCE [LARGE SCALE GENOMIC DNA]</scope>
    <source>
        <strain evidence="1 2">CC482</strain>
    </source>
</reference>
<evidence type="ECO:0000313" key="1">
    <source>
        <dbReference type="EMBL" id="MDQ0112847.1"/>
    </source>
</evidence>
<accession>A0ABT9TZN3</accession>
<gene>
    <name evidence="1" type="ORF">J2T15_002282</name>
</gene>
<proteinExistence type="predicted"/>
<name>A0ABT9TZN3_PAEHA</name>
<evidence type="ECO:0000313" key="2">
    <source>
        <dbReference type="Proteomes" id="UP001229346"/>
    </source>
</evidence>